<accession>A0A6P8NAX8</accession>
<dbReference type="CTD" id="9917"/>
<proteinExistence type="inferred from homology"/>
<dbReference type="InterPro" id="IPR024869">
    <property type="entry name" value="FAM20"/>
</dbReference>
<gene>
    <name evidence="11 12" type="primary">FAM20B</name>
</gene>
<evidence type="ECO:0000256" key="1">
    <source>
        <dbReference type="ARBA" id="ARBA00004555"/>
    </source>
</evidence>
<dbReference type="GO" id="GO:0046872">
    <property type="term" value="F:metal ion binding"/>
    <property type="evidence" value="ECO:0007669"/>
    <property type="project" value="UniProtKB-KW"/>
</dbReference>
<feature type="binding site" evidence="8">
    <location>
        <position position="327"/>
    </location>
    <ligand>
        <name>Mn(2+)</name>
        <dbReference type="ChEBI" id="CHEBI:29035"/>
    </ligand>
</feature>
<dbReference type="GO" id="GO:0005524">
    <property type="term" value="F:ATP binding"/>
    <property type="evidence" value="ECO:0007669"/>
    <property type="project" value="UniProtKB-KW"/>
</dbReference>
<organism evidence="10 12">
    <name type="scientific">Geotrypetes seraphini</name>
    <name type="common">Gaboon caecilian</name>
    <name type="synonym">Caecilia seraphini</name>
    <dbReference type="NCBI Taxonomy" id="260995"/>
    <lineage>
        <taxon>Eukaryota</taxon>
        <taxon>Metazoa</taxon>
        <taxon>Chordata</taxon>
        <taxon>Craniata</taxon>
        <taxon>Vertebrata</taxon>
        <taxon>Euteleostomi</taxon>
        <taxon>Amphibia</taxon>
        <taxon>Gymnophiona</taxon>
        <taxon>Geotrypetes</taxon>
    </lineage>
</organism>
<evidence type="ECO:0000256" key="8">
    <source>
        <dbReference type="PIRSR" id="PIRSR624869-3"/>
    </source>
</evidence>
<dbReference type="Proteomes" id="UP000515159">
    <property type="component" value="Chromosome 12"/>
</dbReference>
<comment type="cofactor">
    <cofactor evidence="8">
        <name>Mn(2+)</name>
        <dbReference type="ChEBI" id="CHEBI:29035"/>
    </cofactor>
</comment>
<feature type="domain" description="FAM20 C-terminal" evidence="9">
    <location>
        <begin position="208"/>
        <end position="415"/>
    </location>
</feature>
<sequence>MKLKQRVVLLAILLAIFIFTKVFLIDNLETSAANREDQRSFQRMMDGLRVELDPRLDHTLQSPWEIAAQWVVPREVYPEETPELGAILHAMATEKVIKADVGYKGTQLKALLILEGGQKVVFKPKRYSRDHVVEGEPYAGYDRHNAEVAAFHLDRPTYVLIHLRPSSRNQLQSVLGFRRAPLVVGRFMNLRTEIKPVATEQLLSTFLKLGNNSCFYGKCYYCRETEPACADINIMEGSVTLWLPDVWPLQKHRHPWGRTYREGKLARWEYDESYCDAVKKTSPYDVGPRLLDIIDTAIFDYLIGNADRHHYESFQDDEGASMLILLDNAKSFGNPSQDERSILAPLYQCCIIRVSTWNRMNHLKSRTLKSVLKSAMAHEPIAPVLSKAHLDAMDRRLLSILATVRQCTEQFGPDVVLVEDRMSLSHL</sequence>
<dbReference type="KEGG" id="gsh:117346845"/>
<evidence type="ECO:0000259" key="9">
    <source>
        <dbReference type="Pfam" id="PF06702"/>
    </source>
</evidence>
<dbReference type="OrthoDB" id="8583677at2759"/>
<dbReference type="AlphaFoldDB" id="A0A6P8NAX8"/>
<dbReference type="GeneID" id="117346845"/>
<dbReference type="InterPro" id="IPR009581">
    <property type="entry name" value="FAM20_C"/>
</dbReference>
<feature type="binding site" evidence="7">
    <location>
        <begin position="240"/>
        <end position="243"/>
    </location>
    <ligand>
        <name>ATP</name>
        <dbReference type="ChEBI" id="CHEBI:30616"/>
    </ligand>
</feature>
<evidence type="ECO:0000256" key="2">
    <source>
        <dbReference type="ARBA" id="ARBA00006557"/>
    </source>
</evidence>
<evidence type="ECO:0000313" key="10">
    <source>
        <dbReference type="Proteomes" id="UP000515159"/>
    </source>
</evidence>
<keyword evidence="3" id="KW-0333">Golgi apparatus</keyword>
<keyword evidence="8" id="KW-0464">Manganese</keyword>
<dbReference type="PANTHER" id="PTHR12450:SF14">
    <property type="entry name" value="GLYCOSAMINOGLYCAN XYLOSYLKINASE"/>
    <property type="match status" value="1"/>
</dbReference>
<evidence type="ECO:0000256" key="5">
    <source>
        <dbReference type="ARBA" id="ARBA00023180"/>
    </source>
</evidence>
<dbReference type="RefSeq" id="XP_033772887.1">
    <property type="nucleotide sequence ID" value="XM_033916996.1"/>
</dbReference>
<feature type="binding site" evidence="7">
    <location>
        <position position="312"/>
    </location>
    <ligand>
        <name>ATP</name>
        <dbReference type="ChEBI" id="CHEBI:30616"/>
    </ligand>
</feature>
<dbReference type="Pfam" id="PF06702">
    <property type="entry name" value="Fam20C"/>
    <property type="match status" value="1"/>
</dbReference>
<evidence type="ECO:0000256" key="7">
    <source>
        <dbReference type="PIRSR" id="PIRSR624869-2"/>
    </source>
</evidence>
<protein>
    <submittedName>
        <fullName evidence="11 12">Glycosaminoglycan xylosylkinase isoform X1</fullName>
    </submittedName>
</protein>
<feature type="binding site" evidence="7">
    <location>
        <position position="107"/>
    </location>
    <ligand>
        <name>ATP</name>
        <dbReference type="ChEBI" id="CHEBI:30616"/>
    </ligand>
</feature>
<dbReference type="CDD" id="cd10470">
    <property type="entry name" value="FAM20B_C"/>
    <property type="match status" value="1"/>
</dbReference>
<keyword evidence="5" id="KW-0325">Glycoprotein</keyword>
<dbReference type="PANTHER" id="PTHR12450">
    <property type="entry name" value="DENTIN MATRIX PROTEIN 4 PROTEIN FAM20"/>
    <property type="match status" value="1"/>
</dbReference>
<keyword evidence="10" id="KW-1185">Reference proteome</keyword>
<evidence type="ECO:0000256" key="4">
    <source>
        <dbReference type="ARBA" id="ARBA00023157"/>
    </source>
</evidence>
<keyword evidence="4" id="KW-1015">Disulfide bond</keyword>
<dbReference type="RefSeq" id="XP_033772886.1">
    <property type="nucleotide sequence ID" value="XM_033916995.1"/>
</dbReference>
<feature type="binding site" evidence="7">
    <location>
        <position position="327"/>
    </location>
    <ligand>
        <name>ATP</name>
        <dbReference type="ChEBI" id="CHEBI:30616"/>
    </ligand>
</feature>
<dbReference type="GO" id="GO:0005794">
    <property type="term" value="C:Golgi apparatus"/>
    <property type="evidence" value="ECO:0007669"/>
    <property type="project" value="UniProtKB-SubCell"/>
</dbReference>
<dbReference type="GO" id="GO:0030166">
    <property type="term" value="P:proteoglycan biosynthetic process"/>
    <property type="evidence" value="ECO:0007669"/>
    <property type="project" value="TreeGrafter"/>
</dbReference>
<keyword evidence="7" id="KW-0067">ATP-binding</keyword>
<keyword evidence="8" id="KW-0479">Metal-binding</keyword>
<feature type="binding site" evidence="8">
    <location>
        <position position="142"/>
    </location>
    <ligand>
        <name>Mn(2+)</name>
        <dbReference type="ChEBI" id="CHEBI:29035"/>
    </ligand>
</feature>
<reference evidence="11 12" key="1">
    <citation type="submission" date="2025-04" db="UniProtKB">
        <authorList>
            <consortium name="RefSeq"/>
        </authorList>
    </citation>
    <scope>IDENTIFICATION</scope>
</reference>
<keyword evidence="7" id="KW-0547">Nucleotide-binding</keyword>
<comment type="subcellular location">
    <subcellularLocation>
        <location evidence="1">Golgi apparatus</location>
    </subcellularLocation>
</comment>
<dbReference type="GO" id="GO:0016773">
    <property type="term" value="F:phosphotransferase activity, alcohol group as acceptor"/>
    <property type="evidence" value="ECO:0007669"/>
    <property type="project" value="TreeGrafter"/>
</dbReference>
<name>A0A6P8NAX8_GEOSA</name>
<evidence type="ECO:0000256" key="3">
    <source>
        <dbReference type="ARBA" id="ARBA00023034"/>
    </source>
</evidence>
<feature type="binding site" evidence="7">
    <location>
        <position position="123"/>
    </location>
    <ligand>
        <name>ATP</name>
        <dbReference type="ChEBI" id="CHEBI:30616"/>
    </ligand>
</feature>
<evidence type="ECO:0000313" key="11">
    <source>
        <dbReference type="RefSeq" id="XP_033772886.1"/>
    </source>
</evidence>
<evidence type="ECO:0000313" key="12">
    <source>
        <dbReference type="RefSeq" id="XP_033772887.1"/>
    </source>
</evidence>
<feature type="active site" evidence="6">
    <location>
        <position position="307"/>
    </location>
</feature>
<comment type="similarity">
    <text evidence="2">Belongs to the FAM20 family.</text>
</comment>
<evidence type="ECO:0000256" key="6">
    <source>
        <dbReference type="PIRSR" id="PIRSR624869-1"/>
    </source>
</evidence>